<comment type="subcellular location">
    <subcellularLocation>
        <location evidence="1">Membrane</location>
        <topology evidence="1">Single-pass membrane protein</topology>
    </subcellularLocation>
</comment>
<name>A0A409Y5I9_9AGAR</name>
<evidence type="ECO:0000256" key="1">
    <source>
        <dbReference type="ARBA" id="ARBA00004167"/>
    </source>
</evidence>
<keyword evidence="6" id="KW-0325">Glycoprotein</keyword>
<evidence type="ECO:0000256" key="5">
    <source>
        <dbReference type="ARBA" id="ARBA00023136"/>
    </source>
</evidence>
<dbReference type="PANTHER" id="PTHR24269:SF16">
    <property type="entry name" value="PROTEIN SLG1"/>
    <property type="match status" value="1"/>
</dbReference>
<dbReference type="STRING" id="231916.A0A409Y5I9"/>
<dbReference type="InterPro" id="IPR051836">
    <property type="entry name" value="Kremen_rcpt"/>
</dbReference>
<evidence type="ECO:0000313" key="9">
    <source>
        <dbReference type="Proteomes" id="UP000284706"/>
    </source>
</evidence>
<evidence type="ECO:0000256" key="6">
    <source>
        <dbReference type="ARBA" id="ARBA00023180"/>
    </source>
</evidence>
<comment type="caution">
    <text evidence="8">The sequence shown here is derived from an EMBL/GenBank/DDBJ whole genome shotgun (WGS) entry which is preliminary data.</text>
</comment>
<protein>
    <recommendedName>
        <fullName evidence="7">WSC domain-containing protein</fullName>
    </recommendedName>
</protein>
<dbReference type="InterPro" id="IPR002889">
    <property type="entry name" value="WSC_carb-bd"/>
</dbReference>
<keyword evidence="4" id="KW-1133">Transmembrane helix</keyword>
<evidence type="ECO:0000256" key="2">
    <source>
        <dbReference type="ARBA" id="ARBA00022692"/>
    </source>
</evidence>
<dbReference type="PROSITE" id="PS51212">
    <property type="entry name" value="WSC"/>
    <property type="match status" value="2"/>
</dbReference>
<dbReference type="InParanoid" id="A0A409Y5I9"/>
<evidence type="ECO:0000313" key="8">
    <source>
        <dbReference type="EMBL" id="PPQ98296.1"/>
    </source>
</evidence>
<sequence>MLNVAPPSCGVGLQSTTSFAATCRMKASISRVNLGGLACLAGALAAYAKASIPTLVYERQAQPELFSGWYVDIASNSSDNTAARTLRTASFTDISNMTIESCLAFCTPAAYNFAGVEFSRLCVDCDTVIEAPGGPIEPANCDMPCTGNQAEDCGGAGAIEIFQNTAVSPPPPPASIKKVVGSFNYAGCFTDAVNGSPRSLATKLASGDATAETCTAACKSAGFVLAGLEFGGECWCDNYMSIAVPVPDSDCGSVCDGDHTELCGAGNRLAVYQDASAPPLSLQACLSDSTLHDPNGETPFTFVFSMVPAQGGGTPVPLALIPNGDPFPARGGATTEQFFQLSGRPFTPTTLTPKQPKIFDISDLFLDPEQVTREFNQPLRPSPGSPMTFEAAGFAVADFVGYCAMPNPLSSFGTFIGPPVLGVTDLGITGQSNVWSSCQNGPGPLDPIFNASAPSNVNCTSVFLEMVQPN</sequence>
<proteinExistence type="predicted"/>
<dbReference type="SMART" id="SM00321">
    <property type="entry name" value="WSC"/>
    <property type="match status" value="2"/>
</dbReference>
<dbReference type="EMBL" id="NHYE01001123">
    <property type="protein sequence ID" value="PPQ98296.1"/>
    <property type="molecule type" value="Genomic_DNA"/>
</dbReference>
<evidence type="ECO:0000256" key="3">
    <source>
        <dbReference type="ARBA" id="ARBA00022729"/>
    </source>
</evidence>
<dbReference type="PANTHER" id="PTHR24269">
    <property type="entry name" value="KREMEN PROTEIN"/>
    <property type="match status" value="1"/>
</dbReference>
<accession>A0A409Y5I9</accession>
<keyword evidence="2" id="KW-0812">Transmembrane</keyword>
<dbReference type="AlphaFoldDB" id="A0A409Y5I9"/>
<keyword evidence="9" id="KW-1185">Reference proteome</keyword>
<dbReference type="Pfam" id="PF01822">
    <property type="entry name" value="WSC"/>
    <property type="match status" value="2"/>
</dbReference>
<dbReference type="Proteomes" id="UP000284706">
    <property type="component" value="Unassembled WGS sequence"/>
</dbReference>
<evidence type="ECO:0000256" key="4">
    <source>
        <dbReference type="ARBA" id="ARBA00022989"/>
    </source>
</evidence>
<reference evidence="8 9" key="1">
    <citation type="journal article" date="2018" name="Evol. Lett.">
        <title>Horizontal gene cluster transfer increased hallucinogenic mushroom diversity.</title>
        <authorList>
            <person name="Reynolds H.T."/>
            <person name="Vijayakumar V."/>
            <person name="Gluck-Thaler E."/>
            <person name="Korotkin H.B."/>
            <person name="Matheny P.B."/>
            <person name="Slot J.C."/>
        </authorList>
    </citation>
    <scope>NUCLEOTIDE SEQUENCE [LARGE SCALE GENOMIC DNA]</scope>
    <source>
        <strain evidence="8 9">SRW20</strain>
    </source>
</reference>
<keyword evidence="5" id="KW-0472">Membrane</keyword>
<organism evidence="8 9">
    <name type="scientific">Gymnopilus dilepis</name>
    <dbReference type="NCBI Taxonomy" id="231916"/>
    <lineage>
        <taxon>Eukaryota</taxon>
        <taxon>Fungi</taxon>
        <taxon>Dikarya</taxon>
        <taxon>Basidiomycota</taxon>
        <taxon>Agaricomycotina</taxon>
        <taxon>Agaricomycetes</taxon>
        <taxon>Agaricomycetidae</taxon>
        <taxon>Agaricales</taxon>
        <taxon>Agaricineae</taxon>
        <taxon>Hymenogastraceae</taxon>
        <taxon>Gymnopilus</taxon>
    </lineage>
</organism>
<feature type="domain" description="WSC" evidence="7">
    <location>
        <begin position="182"/>
        <end position="275"/>
    </location>
</feature>
<keyword evidence="3" id="KW-0732">Signal</keyword>
<dbReference type="OrthoDB" id="5985073at2759"/>
<dbReference type="GO" id="GO:0005886">
    <property type="term" value="C:plasma membrane"/>
    <property type="evidence" value="ECO:0007669"/>
    <property type="project" value="TreeGrafter"/>
</dbReference>
<gene>
    <name evidence="8" type="ORF">CVT26_013491</name>
</gene>
<feature type="domain" description="WSC" evidence="7">
    <location>
        <begin position="69"/>
        <end position="165"/>
    </location>
</feature>
<evidence type="ECO:0000259" key="7">
    <source>
        <dbReference type="PROSITE" id="PS51212"/>
    </source>
</evidence>